<name>A0A6N8JC48_9BACT</name>
<dbReference type="RefSeq" id="WP_157300449.1">
    <property type="nucleotide sequence ID" value="NZ_BAAAZB010000006.1"/>
</dbReference>
<evidence type="ECO:0000256" key="1">
    <source>
        <dbReference type="SAM" id="Phobius"/>
    </source>
</evidence>
<keyword evidence="1" id="KW-0812">Transmembrane</keyword>
<keyword evidence="3" id="KW-1185">Reference proteome</keyword>
<evidence type="ECO:0000313" key="3">
    <source>
        <dbReference type="Proteomes" id="UP000468388"/>
    </source>
</evidence>
<feature type="transmembrane region" description="Helical" evidence="1">
    <location>
        <begin position="67"/>
        <end position="87"/>
    </location>
</feature>
<dbReference type="Proteomes" id="UP000468388">
    <property type="component" value="Unassembled WGS sequence"/>
</dbReference>
<feature type="transmembrane region" description="Helical" evidence="1">
    <location>
        <begin position="93"/>
        <end position="113"/>
    </location>
</feature>
<proteinExistence type="predicted"/>
<dbReference type="AlphaFoldDB" id="A0A6N8JC48"/>
<organism evidence="2 3">
    <name type="scientific">Chitinophaga oryziterrae</name>
    <dbReference type="NCBI Taxonomy" id="1031224"/>
    <lineage>
        <taxon>Bacteria</taxon>
        <taxon>Pseudomonadati</taxon>
        <taxon>Bacteroidota</taxon>
        <taxon>Chitinophagia</taxon>
        <taxon>Chitinophagales</taxon>
        <taxon>Chitinophagaceae</taxon>
        <taxon>Chitinophaga</taxon>
    </lineage>
</organism>
<dbReference type="EMBL" id="WRXO01000003">
    <property type="protein sequence ID" value="MVT41829.1"/>
    <property type="molecule type" value="Genomic_DNA"/>
</dbReference>
<evidence type="ECO:0000313" key="2">
    <source>
        <dbReference type="EMBL" id="MVT41829.1"/>
    </source>
</evidence>
<protein>
    <recommendedName>
        <fullName evidence="4">DoxX family protein</fullName>
    </recommendedName>
</protein>
<evidence type="ECO:0008006" key="4">
    <source>
        <dbReference type="Google" id="ProtNLM"/>
    </source>
</evidence>
<reference evidence="2 3" key="1">
    <citation type="submission" date="2019-12" db="EMBL/GenBank/DDBJ databases">
        <title>The draft genomic sequence of strain Chitinophaga oryziterrae JCM 16595.</title>
        <authorList>
            <person name="Zhang X."/>
        </authorList>
    </citation>
    <scope>NUCLEOTIDE SEQUENCE [LARGE SCALE GENOMIC DNA]</scope>
    <source>
        <strain evidence="2 3">JCM 16595</strain>
    </source>
</reference>
<feature type="transmembrane region" description="Helical" evidence="1">
    <location>
        <begin position="44"/>
        <end position="62"/>
    </location>
</feature>
<accession>A0A6N8JC48</accession>
<comment type="caution">
    <text evidence="2">The sequence shown here is derived from an EMBL/GenBank/DDBJ whole genome shotgun (WGS) entry which is preliminary data.</text>
</comment>
<sequence length="115" mass="12560">MKILSGVLILLTAFLSFKHGWDGLHMDAHPEQAKMMEGLGIGKTSAVVFSIVTIAVGIMIFFPQTFFLANLINAVSILIIMALSLRAGNIKTALIEIPFLLIPLVLIFLGHPFKK</sequence>
<keyword evidence="1" id="KW-1133">Transmembrane helix</keyword>
<gene>
    <name evidence="2" type="ORF">GO495_14660</name>
</gene>
<keyword evidence="1" id="KW-0472">Membrane</keyword>
<dbReference type="OrthoDB" id="826196at2"/>